<organism evidence="1 2">
    <name type="scientific">Actinomadura logoneensis</name>
    <dbReference type="NCBI Taxonomy" id="2293572"/>
    <lineage>
        <taxon>Bacteria</taxon>
        <taxon>Bacillati</taxon>
        <taxon>Actinomycetota</taxon>
        <taxon>Actinomycetes</taxon>
        <taxon>Streptosporangiales</taxon>
        <taxon>Thermomonosporaceae</taxon>
        <taxon>Actinomadura</taxon>
    </lineage>
</organism>
<sequence>MSAAPGNVEQEFDRTCPAGEGLIMRESELAVIGDAELVEELSMLTTQTARMRARMVDIMTELERRRCARPAQHAASARR</sequence>
<accession>A0A372JTA8</accession>
<dbReference type="AlphaFoldDB" id="A0A372JTA8"/>
<evidence type="ECO:0000313" key="2">
    <source>
        <dbReference type="Proteomes" id="UP000261811"/>
    </source>
</evidence>
<protein>
    <submittedName>
        <fullName evidence="1">Uncharacterized protein</fullName>
    </submittedName>
</protein>
<proteinExistence type="predicted"/>
<name>A0A372JTA8_9ACTN</name>
<dbReference type="Proteomes" id="UP000261811">
    <property type="component" value="Unassembled WGS sequence"/>
</dbReference>
<comment type="caution">
    <text evidence="1">The sequence shown here is derived from an EMBL/GenBank/DDBJ whole genome shotgun (WGS) entry which is preliminary data.</text>
</comment>
<dbReference type="EMBL" id="QURH01000110">
    <property type="protein sequence ID" value="RFU42588.1"/>
    <property type="molecule type" value="Genomic_DNA"/>
</dbReference>
<gene>
    <name evidence="1" type="ORF">DZF91_05525</name>
</gene>
<evidence type="ECO:0000313" key="1">
    <source>
        <dbReference type="EMBL" id="RFU42588.1"/>
    </source>
</evidence>
<keyword evidence="2" id="KW-1185">Reference proteome</keyword>
<reference evidence="1 2" key="1">
    <citation type="submission" date="2018-08" db="EMBL/GenBank/DDBJ databases">
        <title>Actinomadura jelena sp. nov., a novel Actinomycete isolated from soil in Chad.</title>
        <authorList>
            <person name="Shi L."/>
        </authorList>
    </citation>
    <scope>NUCLEOTIDE SEQUENCE [LARGE SCALE GENOMIC DNA]</scope>
    <source>
        <strain evidence="1 2">NEAU-G17</strain>
    </source>
</reference>